<evidence type="ECO:0000256" key="1">
    <source>
        <dbReference type="SAM" id="MobiDB-lite"/>
    </source>
</evidence>
<gene>
    <name evidence="2" type="ORF">R3P38DRAFT_3189502</name>
</gene>
<reference evidence="2 3" key="1">
    <citation type="journal article" date="2024" name="J Genomics">
        <title>Draft genome sequencing and assembly of Favolaschia claudopus CIRM-BRFM 2984 isolated from oak limbs.</title>
        <authorList>
            <person name="Navarro D."/>
            <person name="Drula E."/>
            <person name="Chaduli D."/>
            <person name="Cazenave R."/>
            <person name="Ahrendt S."/>
            <person name="Wang J."/>
            <person name="Lipzen A."/>
            <person name="Daum C."/>
            <person name="Barry K."/>
            <person name="Grigoriev I.V."/>
            <person name="Favel A."/>
            <person name="Rosso M.N."/>
            <person name="Martin F."/>
        </authorList>
    </citation>
    <scope>NUCLEOTIDE SEQUENCE [LARGE SCALE GENOMIC DNA]</scope>
    <source>
        <strain evidence="2 3">CIRM-BRFM 2984</strain>
    </source>
</reference>
<dbReference type="EMBL" id="JAWWNJ010000027">
    <property type="protein sequence ID" value="KAK7029216.1"/>
    <property type="molecule type" value="Genomic_DNA"/>
</dbReference>
<comment type="caution">
    <text evidence="2">The sequence shown here is derived from an EMBL/GenBank/DDBJ whole genome shotgun (WGS) entry which is preliminary data.</text>
</comment>
<protein>
    <submittedName>
        <fullName evidence="2">Uncharacterized protein</fullName>
    </submittedName>
</protein>
<dbReference type="Proteomes" id="UP001362999">
    <property type="component" value="Unassembled WGS sequence"/>
</dbReference>
<name>A0AAW0BRA8_9AGAR</name>
<keyword evidence="3" id="KW-1185">Reference proteome</keyword>
<evidence type="ECO:0000313" key="2">
    <source>
        <dbReference type="EMBL" id="KAK7029216.1"/>
    </source>
</evidence>
<sequence>MTSSTWYRFCSFFSSRHFAHNSSPVPRRARSLSSVKSSSGASHDHEPLKRRYLCWEDVVAGWTGEEDWEKWVSQATAVTGRPPFARNVEAFCGKSATPPTHTAILGRTFSSTLRTPASNIEMLRAGINAPSSPLRPLASLASPNRSLAFLNALTTQLEKAFPKSIARRRPRSVALSFGSTKLVAGFLYLQRLNTVD</sequence>
<evidence type="ECO:0000313" key="3">
    <source>
        <dbReference type="Proteomes" id="UP001362999"/>
    </source>
</evidence>
<proteinExistence type="predicted"/>
<accession>A0AAW0BRA8</accession>
<dbReference type="AlphaFoldDB" id="A0AAW0BRA8"/>
<feature type="compositionally biased region" description="Low complexity" evidence="1">
    <location>
        <begin position="31"/>
        <end position="41"/>
    </location>
</feature>
<feature type="region of interest" description="Disordered" evidence="1">
    <location>
        <begin position="21"/>
        <end position="44"/>
    </location>
</feature>
<organism evidence="2 3">
    <name type="scientific">Favolaschia claudopus</name>
    <dbReference type="NCBI Taxonomy" id="2862362"/>
    <lineage>
        <taxon>Eukaryota</taxon>
        <taxon>Fungi</taxon>
        <taxon>Dikarya</taxon>
        <taxon>Basidiomycota</taxon>
        <taxon>Agaricomycotina</taxon>
        <taxon>Agaricomycetes</taxon>
        <taxon>Agaricomycetidae</taxon>
        <taxon>Agaricales</taxon>
        <taxon>Marasmiineae</taxon>
        <taxon>Mycenaceae</taxon>
        <taxon>Favolaschia</taxon>
    </lineage>
</organism>